<feature type="compositionally biased region" description="Acidic residues" evidence="1">
    <location>
        <begin position="111"/>
        <end position="129"/>
    </location>
</feature>
<dbReference type="InterPro" id="IPR049468">
    <property type="entry name" value="Restrct_endonuc-II-like_dom"/>
</dbReference>
<dbReference type="Pfam" id="PF18741">
    <property type="entry name" value="MTES_1575"/>
    <property type="match status" value="1"/>
</dbReference>
<dbReference type="GO" id="GO:0006281">
    <property type="term" value="P:DNA repair"/>
    <property type="evidence" value="ECO:0007669"/>
    <property type="project" value="UniProtKB-ARBA"/>
</dbReference>
<proteinExistence type="predicted"/>
<feature type="compositionally biased region" description="Basic residues" evidence="1">
    <location>
        <begin position="167"/>
        <end position="177"/>
    </location>
</feature>
<gene>
    <name evidence="3" type="ORF">CYMTET_13430</name>
</gene>
<accession>A0AAE0LAW2</accession>
<reference evidence="3 4" key="1">
    <citation type="journal article" date="2015" name="Genome Biol. Evol.">
        <title>Comparative Genomics of a Bacterivorous Green Alga Reveals Evolutionary Causalities and Consequences of Phago-Mixotrophic Mode of Nutrition.</title>
        <authorList>
            <person name="Burns J.A."/>
            <person name="Paasch A."/>
            <person name="Narechania A."/>
            <person name="Kim E."/>
        </authorList>
    </citation>
    <scope>NUCLEOTIDE SEQUENCE [LARGE SCALE GENOMIC DNA]</scope>
    <source>
        <strain evidence="3 4">PLY_AMNH</strain>
    </source>
</reference>
<dbReference type="SUPFAM" id="SSF52980">
    <property type="entry name" value="Restriction endonuclease-like"/>
    <property type="match status" value="1"/>
</dbReference>
<feature type="non-terminal residue" evidence="3">
    <location>
        <position position="1"/>
    </location>
</feature>
<dbReference type="EMBL" id="LGRX02005348">
    <property type="protein sequence ID" value="KAK3278641.1"/>
    <property type="molecule type" value="Genomic_DNA"/>
</dbReference>
<dbReference type="AlphaFoldDB" id="A0AAE0LAW2"/>
<feature type="domain" description="Restriction endonuclease type II-like" evidence="2">
    <location>
        <begin position="4"/>
        <end position="61"/>
    </location>
</feature>
<feature type="compositionally biased region" description="Basic residues" evidence="1">
    <location>
        <begin position="138"/>
        <end position="147"/>
    </location>
</feature>
<evidence type="ECO:0000259" key="2">
    <source>
        <dbReference type="Pfam" id="PF18741"/>
    </source>
</evidence>
<evidence type="ECO:0000313" key="3">
    <source>
        <dbReference type="EMBL" id="KAK3278641.1"/>
    </source>
</evidence>
<feature type="region of interest" description="Disordered" evidence="1">
    <location>
        <begin position="98"/>
        <end position="177"/>
    </location>
</feature>
<keyword evidence="4" id="KW-1185">Reference proteome</keyword>
<protein>
    <recommendedName>
        <fullName evidence="2">Restriction endonuclease type II-like domain-containing protein</fullName>
    </recommendedName>
</protein>
<organism evidence="3 4">
    <name type="scientific">Cymbomonas tetramitiformis</name>
    <dbReference type="NCBI Taxonomy" id="36881"/>
    <lineage>
        <taxon>Eukaryota</taxon>
        <taxon>Viridiplantae</taxon>
        <taxon>Chlorophyta</taxon>
        <taxon>Pyramimonadophyceae</taxon>
        <taxon>Pyramimonadales</taxon>
        <taxon>Pyramimonadaceae</taxon>
        <taxon>Cymbomonas</taxon>
    </lineage>
</organism>
<dbReference type="InterPro" id="IPR011335">
    <property type="entry name" value="Restrct_endonuc-II-like"/>
</dbReference>
<name>A0AAE0LAW2_9CHLO</name>
<dbReference type="Proteomes" id="UP001190700">
    <property type="component" value="Unassembled WGS sequence"/>
</dbReference>
<evidence type="ECO:0000256" key="1">
    <source>
        <dbReference type="SAM" id="MobiDB-lite"/>
    </source>
</evidence>
<evidence type="ECO:0000313" key="4">
    <source>
        <dbReference type="Proteomes" id="UP001190700"/>
    </source>
</evidence>
<comment type="caution">
    <text evidence="3">The sequence shown here is derived from an EMBL/GenBank/DDBJ whole genome shotgun (WGS) entry which is preliminary data.</text>
</comment>
<sequence>DGDKLVLGIMCDGLSYVTAPTIRERDRLLQFCLERLGWRVIRVWLMDWVTNRDVEVARIMNFYREALGTVAARPACTMSSEQESGYKMALGRPPLSAPLTLDSTRLGLNDSDVDDASDDGDDDDDEDYEDMKPLAKARGGKGIRRGRGISQEGGASVGLIGVASPTKRQRRSKQLSE</sequence>